<accession>A0ABR5N0M1</accession>
<name>A0ABR5N0M1_BRECH</name>
<dbReference type="SUPFAM" id="SSF55729">
    <property type="entry name" value="Acyl-CoA N-acyltransferases (Nat)"/>
    <property type="match status" value="1"/>
</dbReference>
<keyword evidence="2" id="KW-0012">Acyltransferase</keyword>
<comment type="caution">
    <text evidence="5">The sequence shown here is derived from an EMBL/GenBank/DDBJ whole genome shotgun (WGS) entry which is preliminary data.</text>
</comment>
<dbReference type="Gene3D" id="3.40.630.30">
    <property type="match status" value="1"/>
</dbReference>
<evidence type="ECO:0000256" key="2">
    <source>
        <dbReference type="ARBA" id="ARBA00023315"/>
    </source>
</evidence>
<evidence type="ECO:0000313" key="5">
    <source>
        <dbReference type="EMBL" id="KQL44060.1"/>
    </source>
</evidence>
<evidence type="ECO:0000256" key="1">
    <source>
        <dbReference type="ARBA" id="ARBA00022679"/>
    </source>
</evidence>
<organism evidence="5 6">
    <name type="scientific">Brevibacillus choshinensis</name>
    <dbReference type="NCBI Taxonomy" id="54911"/>
    <lineage>
        <taxon>Bacteria</taxon>
        <taxon>Bacillati</taxon>
        <taxon>Bacillota</taxon>
        <taxon>Bacilli</taxon>
        <taxon>Bacillales</taxon>
        <taxon>Paenibacillaceae</taxon>
        <taxon>Brevibacillus</taxon>
    </lineage>
</organism>
<dbReference type="Pfam" id="PF13302">
    <property type="entry name" value="Acetyltransf_3"/>
    <property type="match status" value="1"/>
</dbReference>
<dbReference type="InterPro" id="IPR016181">
    <property type="entry name" value="Acyl_CoA_acyltransferase"/>
</dbReference>
<evidence type="ECO:0000256" key="3">
    <source>
        <dbReference type="ARBA" id="ARBA00038502"/>
    </source>
</evidence>
<keyword evidence="6" id="KW-1185">Reference proteome</keyword>
<comment type="similarity">
    <text evidence="3">Belongs to the acetyltransferase family. RimJ subfamily.</text>
</comment>
<dbReference type="RefSeq" id="WP_055746645.1">
    <property type="nucleotide sequence ID" value="NZ_LJJB01000013.1"/>
</dbReference>
<gene>
    <name evidence="5" type="ORF">AN963_21760</name>
</gene>
<protein>
    <submittedName>
        <fullName evidence="5">Alanine acetyltransferase</fullName>
    </submittedName>
</protein>
<dbReference type="PANTHER" id="PTHR43792">
    <property type="entry name" value="GNAT FAMILY, PUTATIVE (AFU_ORTHOLOGUE AFUA_3G00765)-RELATED-RELATED"/>
    <property type="match status" value="1"/>
</dbReference>
<dbReference type="InterPro" id="IPR000182">
    <property type="entry name" value="GNAT_dom"/>
</dbReference>
<reference evidence="5 6" key="1">
    <citation type="submission" date="2015-09" db="EMBL/GenBank/DDBJ databases">
        <title>Genome sequencing project for genomic taxonomy and phylogenomics of Bacillus-like bacteria.</title>
        <authorList>
            <person name="Liu B."/>
            <person name="Wang J."/>
            <person name="Zhu Y."/>
            <person name="Liu G."/>
            <person name="Chen Q."/>
            <person name="Chen Z."/>
            <person name="Lan J."/>
            <person name="Che J."/>
            <person name="Ge C."/>
            <person name="Shi H."/>
            <person name="Pan Z."/>
            <person name="Liu X."/>
        </authorList>
    </citation>
    <scope>NUCLEOTIDE SEQUENCE [LARGE SCALE GENOMIC DNA]</scope>
    <source>
        <strain evidence="5 6">DSM 8552</strain>
    </source>
</reference>
<dbReference type="PROSITE" id="PS51186">
    <property type="entry name" value="GNAT"/>
    <property type="match status" value="1"/>
</dbReference>
<feature type="domain" description="N-acetyltransferase" evidence="4">
    <location>
        <begin position="8"/>
        <end position="173"/>
    </location>
</feature>
<dbReference type="Proteomes" id="UP000051063">
    <property type="component" value="Unassembled WGS sequence"/>
</dbReference>
<proteinExistence type="inferred from homology"/>
<sequence length="182" mass="20799">MILHTDSIYLRPLQTEDAAELLELRLRNQEFFQLFEPIRPASHLTLVGQQEQITLAKQDFTNQAAFAFGVFLQENDQMIGRIALSNVARGAWQNATLGYFLDQAFNGKGYTTKAVKLALQFAFTEAQLHRVQAGVMPHNLGSIRVLEKNGFRYEGCSLRYLQINGAWEDHNMYAITVEEWTK</sequence>
<dbReference type="InterPro" id="IPR051531">
    <property type="entry name" value="N-acetyltransferase"/>
</dbReference>
<dbReference type="PANTHER" id="PTHR43792:SF8">
    <property type="entry name" value="[RIBOSOMAL PROTEIN US5]-ALANINE N-ACETYLTRANSFERASE"/>
    <property type="match status" value="1"/>
</dbReference>
<evidence type="ECO:0000313" key="6">
    <source>
        <dbReference type="Proteomes" id="UP000051063"/>
    </source>
</evidence>
<evidence type="ECO:0000259" key="4">
    <source>
        <dbReference type="PROSITE" id="PS51186"/>
    </source>
</evidence>
<dbReference type="EMBL" id="LJJB01000013">
    <property type="protein sequence ID" value="KQL44060.1"/>
    <property type="molecule type" value="Genomic_DNA"/>
</dbReference>
<keyword evidence="1" id="KW-0808">Transferase</keyword>